<evidence type="ECO:0000256" key="11">
    <source>
        <dbReference type="ARBA" id="ARBA00023303"/>
    </source>
</evidence>
<reference evidence="15 16" key="1">
    <citation type="submission" date="2016-08" db="EMBL/GenBank/DDBJ databases">
        <title>A Parts List for Fungal Cellulosomes Revealed by Comparative Genomics.</title>
        <authorList>
            <consortium name="DOE Joint Genome Institute"/>
            <person name="Haitjema C.H."/>
            <person name="Gilmore S.P."/>
            <person name="Henske J.K."/>
            <person name="Solomon K.V."/>
            <person name="De Groot R."/>
            <person name="Kuo A."/>
            <person name="Mondo S.J."/>
            <person name="Salamov A.A."/>
            <person name="Labutti K."/>
            <person name="Zhao Z."/>
            <person name="Chiniquy J."/>
            <person name="Barry K."/>
            <person name="Brewer H.M."/>
            <person name="Purvine S.O."/>
            <person name="Wright A.T."/>
            <person name="Boxma B."/>
            <person name="Van Alen T."/>
            <person name="Hackstein J.H."/>
            <person name="Baker S.E."/>
            <person name="Grigoriev I.V."/>
            <person name="O'Malley M.A."/>
        </authorList>
    </citation>
    <scope>NUCLEOTIDE SEQUENCE [LARGE SCALE GENOMIC DNA]</scope>
    <source>
        <strain evidence="15 16">G1</strain>
    </source>
</reference>
<keyword evidence="11 15" id="KW-0407">Ion channel</keyword>
<name>A0A1Y2EWB2_9FUNG</name>
<feature type="compositionally biased region" description="Low complexity" evidence="12">
    <location>
        <begin position="1"/>
        <end position="11"/>
    </location>
</feature>
<dbReference type="STRING" id="1754190.A0A1Y2EWB2"/>
<dbReference type="GO" id="GO:0005249">
    <property type="term" value="F:voltage-gated potassium channel activity"/>
    <property type="evidence" value="ECO:0007669"/>
    <property type="project" value="InterPro"/>
</dbReference>
<evidence type="ECO:0000256" key="2">
    <source>
        <dbReference type="ARBA" id="ARBA00022448"/>
    </source>
</evidence>
<feature type="transmembrane region" description="Helical" evidence="13">
    <location>
        <begin position="142"/>
        <end position="163"/>
    </location>
</feature>
<dbReference type="PANTHER" id="PTHR11537:SF254">
    <property type="entry name" value="POTASSIUM VOLTAGE-GATED CHANNEL PROTEIN SHAB"/>
    <property type="match status" value="1"/>
</dbReference>
<keyword evidence="16" id="KW-1185">Reference proteome</keyword>
<sequence length="381" mass="43844">MNKDNNMNIDNNMKENNDIKPEIENNQNSNVIKNNKIDDNEFENENDVKIKIENKSETESETDDESNKGSRYISKEGMVNEDKGEDDYKQKYDREKGFRKRLFQIIEVANSGDTVSAVYDVLIIITIILSLVPLTFKESYVFFDYMEKVVVSIFIMDYLFRLITADYKLKTRIRFLSFIIYPFTPWAIIDLLSILPSLKFLYSGLKLLRILNLIKTLRIIRAVKAFRYSNSINIIAEVIKNSKRPLSAVVGLAAGYVLISALIIFNVEGDTFDNFFSAVYWATVSLTTVGYGDLYPLTVEGRVIAMISSVCGVALIALPSGIITAGYMDSLNASSAKEEKEEKARRLEKERKKKEKKERRKMKKEQKKLLMKKKKEQVQQE</sequence>
<feature type="compositionally biased region" description="Low complexity" evidence="12">
    <location>
        <begin position="25"/>
        <end position="34"/>
    </location>
</feature>
<evidence type="ECO:0000313" key="15">
    <source>
        <dbReference type="EMBL" id="ORY75848.1"/>
    </source>
</evidence>
<proteinExistence type="predicted"/>
<evidence type="ECO:0000256" key="7">
    <source>
        <dbReference type="ARBA" id="ARBA00022958"/>
    </source>
</evidence>
<keyword evidence="7" id="KW-0630">Potassium</keyword>
<evidence type="ECO:0000256" key="3">
    <source>
        <dbReference type="ARBA" id="ARBA00022538"/>
    </source>
</evidence>
<evidence type="ECO:0000256" key="10">
    <source>
        <dbReference type="ARBA" id="ARBA00023136"/>
    </source>
</evidence>
<evidence type="ECO:0000256" key="6">
    <source>
        <dbReference type="ARBA" id="ARBA00022882"/>
    </source>
</evidence>
<organism evidence="15 16">
    <name type="scientific">Neocallimastix californiae</name>
    <dbReference type="NCBI Taxonomy" id="1754190"/>
    <lineage>
        <taxon>Eukaryota</taxon>
        <taxon>Fungi</taxon>
        <taxon>Fungi incertae sedis</taxon>
        <taxon>Chytridiomycota</taxon>
        <taxon>Chytridiomycota incertae sedis</taxon>
        <taxon>Neocallimastigomycetes</taxon>
        <taxon>Neocallimastigales</taxon>
        <taxon>Neocallimastigaceae</taxon>
        <taxon>Neocallimastix</taxon>
    </lineage>
</organism>
<feature type="transmembrane region" description="Helical" evidence="13">
    <location>
        <begin position="303"/>
        <end position="327"/>
    </location>
</feature>
<accession>A0A1Y2EWB2</accession>
<evidence type="ECO:0000256" key="12">
    <source>
        <dbReference type="SAM" id="MobiDB-lite"/>
    </source>
</evidence>
<feature type="region of interest" description="Disordered" evidence="12">
    <location>
        <begin position="1"/>
        <end position="76"/>
    </location>
</feature>
<dbReference type="InterPro" id="IPR005821">
    <property type="entry name" value="Ion_trans_dom"/>
</dbReference>
<dbReference type="GO" id="GO:0001508">
    <property type="term" value="P:action potential"/>
    <property type="evidence" value="ECO:0007669"/>
    <property type="project" value="TreeGrafter"/>
</dbReference>
<dbReference type="SUPFAM" id="SSF81324">
    <property type="entry name" value="Voltage-gated potassium channels"/>
    <property type="match status" value="1"/>
</dbReference>
<evidence type="ECO:0000256" key="13">
    <source>
        <dbReference type="SAM" id="Phobius"/>
    </source>
</evidence>
<keyword evidence="4 13" id="KW-0812">Transmembrane</keyword>
<dbReference type="PRINTS" id="PR00169">
    <property type="entry name" value="KCHANNEL"/>
</dbReference>
<feature type="compositionally biased region" description="Basic and acidic residues" evidence="12">
    <location>
        <begin position="336"/>
        <end position="350"/>
    </location>
</feature>
<keyword evidence="2" id="KW-0813">Transport</keyword>
<feature type="transmembrane region" description="Helical" evidence="13">
    <location>
        <begin position="117"/>
        <end position="136"/>
    </location>
</feature>
<dbReference type="InterPro" id="IPR027359">
    <property type="entry name" value="Volt_channel_dom_sf"/>
</dbReference>
<comment type="caution">
    <text evidence="15">The sequence shown here is derived from an EMBL/GenBank/DDBJ whole genome shotgun (WGS) entry which is preliminary data.</text>
</comment>
<dbReference type="AlphaFoldDB" id="A0A1Y2EWB2"/>
<evidence type="ECO:0000256" key="4">
    <source>
        <dbReference type="ARBA" id="ARBA00022692"/>
    </source>
</evidence>
<keyword evidence="3" id="KW-0633">Potassium transport</keyword>
<protein>
    <submittedName>
        <fullName evidence="15">Voltage-gated potassium channel</fullName>
    </submittedName>
</protein>
<dbReference type="GO" id="GO:0008076">
    <property type="term" value="C:voltage-gated potassium channel complex"/>
    <property type="evidence" value="ECO:0007669"/>
    <property type="project" value="InterPro"/>
</dbReference>
<evidence type="ECO:0000259" key="14">
    <source>
        <dbReference type="Pfam" id="PF00520"/>
    </source>
</evidence>
<evidence type="ECO:0000256" key="5">
    <source>
        <dbReference type="ARBA" id="ARBA00022826"/>
    </source>
</evidence>
<dbReference type="PANTHER" id="PTHR11537">
    <property type="entry name" value="VOLTAGE-GATED POTASSIUM CHANNEL"/>
    <property type="match status" value="1"/>
</dbReference>
<evidence type="ECO:0000256" key="8">
    <source>
        <dbReference type="ARBA" id="ARBA00022989"/>
    </source>
</evidence>
<keyword evidence="10 13" id="KW-0472">Membrane</keyword>
<evidence type="ECO:0000256" key="9">
    <source>
        <dbReference type="ARBA" id="ARBA00023065"/>
    </source>
</evidence>
<dbReference type="Gene3D" id="1.20.120.350">
    <property type="entry name" value="Voltage-gated potassium channels. Chain C"/>
    <property type="match status" value="1"/>
</dbReference>
<comment type="subcellular location">
    <subcellularLocation>
        <location evidence="1">Membrane</location>
        <topology evidence="1">Multi-pass membrane protein</topology>
    </subcellularLocation>
</comment>
<keyword evidence="5" id="KW-0631">Potassium channel</keyword>
<feature type="transmembrane region" description="Helical" evidence="13">
    <location>
        <begin position="175"/>
        <end position="195"/>
    </location>
</feature>
<feature type="transmembrane region" description="Helical" evidence="13">
    <location>
        <begin position="246"/>
        <end position="267"/>
    </location>
</feature>
<dbReference type="EMBL" id="MCOG01000024">
    <property type="protein sequence ID" value="ORY75848.1"/>
    <property type="molecule type" value="Genomic_DNA"/>
</dbReference>
<keyword evidence="9" id="KW-0406">Ion transport</keyword>
<feature type="compositionally biased region" description="Basic residues" evidence="12">
    <location>
        <begin position="351"/>
        <end position="375"/>
    </location>
</feature>
<feature type="compositionally biased region" description="Basic and acidic residues" evidence="12">
    <location>
        <begin position="12"/>
        <end position="23"/>
    </location>
</feature>
<dbReference type="OrthoDB" id="415460at2759"/>
<dbReference type="Proteomes" id="UP000193920">
    <property type="component" value="Unassembled WGS sequence"/>
</dbReference>
<evidence type="ECO:0000256" key="1">
    <source>
        <dbReference type="ARBA" id="ARBA00004141"/>
    </source>
</evidence>
<dbReference type="Gene3D" id="1.10.287.70">
    <property type="match status" value="1"/>
</dbReference>
<feature type="compositionally biased region" description="Basic and acidic residues" evidence="12">
    <location>
        <begin position="46"/>
        <end position="58"/>
    </location>
</feature>
<gene>
    <name evidence="15" type="ORF">LY90DRAFT_665722</name>
</gene>
<keyword evidence="8 13" id="KW-1133">Transmembrane helix</keyword>
<evidence type="ECO:0000313" key="16">
    <source>
        <dbReference type="Proteomes" id="UP000193920"/>
    </source>
</evidence>
<dbReference type="InterPro" id="IPR028325">
    <property type="entry name" value="VG_K_chnl"/>
</dbReference>
<feature type="region of interest" description="Disordered" evidence="12">
    <location>
        <begin position="333"/>
        <end position="381"/>
    </location>
</feature>
<keyword evidence="6" id="KW-0851">Voltage-gated channel</keyword>
<dbReference type="Pfam" id="PF00520">
    <property type="entry name" value="Ion_trans"/>
    <property type="match status" value="1"/>
</dbReference>
<feature type="domain" description="Ion transport" evidence="14">
    <location>
        <begin position="118"/>
        <end position="327"/>
    </location>
</feature>